<protein>
    <submittedName>
        <fullName evidence="6">Universal stress protein</fullName>
    </submittedName>
</protein>
<reference evidence="6 7" key="1">
    <citation type="submission" date="2021-01" db="EMBL/GenBank/DDBJ databases">
        <title>Whole genome shotgun sequence of Catellatospora bangladeshensis NBRC 107357.</title>
        <authorList>
            <person name="Komaki H."/>
            <person name="Tamura T."/>
        </authorList>
    </citation>
    <scope>NUCLEOTIDE SEQUENCE [LARGE SCALE GENOMIC DNA]</scope>
    <source>
        <strain evidence="6 7">NBRC 107357</strain>
    </source>
</reference>
<evidence type="ECO:0000313" key="6">
    <source>
        <dbReference type="EMBL" id="GIF80145.1"/>
    </source>
</evidence>
<dbReference type="InterPro" id="IPR014729">
    <property type="entry name" value="Rossmann-like_a/b/a_fold"/>
</dbReference>
<name>A0A8J3JJE9_9ACTN</name>
<gene>
    <name evidence="6" type="ORF">Cba03nite_14940</name>
</gene>
<comment type="similarity">
    <text evidence="1">Belongs to the universal stress protein A family.</text>
</comment>
<feature type="region of interest" description="Disordered" evidence="4">
    <location>
        <begin position="1"/>
        <end position="21"/>
    </location>
</feature>
<dbReference type="Proteomes" id="UP000601223">
    <property type="component" value="Unassembled WGS sequence"/>
</dbReference>
<dbReference type="GO" id="GO:0005524">
    <property type="term" value="F:ATP binding"/>
    <property type="evidence" value="ECO:0007669"/>
    <property type="project" value="UniProtKB-KW"/>
</dbReference>
<evidence type="ECO:0000313" key="7">
    <source>
        <dbReference type="Proteomes" id="UP000601223"/>
    </source>
</evidence>
<dbReference type="Pfam" id="PF00582">
    <property type="entry name" value="Usp"/>
    <property type="match status" value="2"/>
</dbReference>
<evidence type="ECO:0000256" key="2">
    <source>
        <dbReference type="ARBA" id="ARBA00022741"/>
    </source>
</evidence>
<dbReference type="PANTHER" id="PTHR46268">
    <property type="entry name" value="STRESS RESPONSE PROTEIN NHAX"/>
    <property type="match status" value="1"/>
</dbReference>
<evidence type="ECO:0000259" key="5">
    <source>
        <dbReference type="Pfam" id="PF00582"/>
    </source>
</evidence>
<comment type="caution">
    <text evidence="6">The sequence shown here is derived from an EMBL/GenBank/DDBJ whole genome shotgun (WGS) entry which is preliminary data.</text>
</comment>
<feature type="domain" description="UspA" evidence="5">
    <location>
        <begin position="20"/>
        <end position="158"/>
    </location>
</feature>
<organism evidence="6 7">
    <name type="scientific">Catellatospora bangladeshensis</name>
    <dbReference type="NCBI Taxonomy" id="310355"/>
    <lineage>
        <taxon>Bacteria</taxon>
        <taxon>Bacillati</taxon>
        <taxon>Actinomycetota</taxon>
        <taxon>Actinomycetes</taxon>
        <taxon>Micromonosporales</taxon>
        <taxon>Micromonosporaceae</taxon>
        <taxon>Catellatospora</taxon>
    </lineage>
</organism>
<keyword evidence="2" id="KW-0547">Nucleotide-binding</keyword>
<dbReference type="SUPFAM" id="SSF52402">
    <property type="entry name" value="Adenine nucleotide alpha hydrolases-like"/>
    <property type="match status" value="2"/>
</dbReference>
<evidence type="ECO:0000256" key="1">
    <source>
        <dbReference type="ARBA" id="ARBA00008791"/>
    </source>
</evidence>
<dbReference type="EMBL" id="BONF01000009">
    <property type="protein sequence ID" value="GIF80145.1"/>
    <property type="molecule type" value="Genomic_DNA"/>
</dbReference>
<feature type="domain" description="UspA" evidence="5">
    <location>
        <begin position="166"/>
        <end position="303"/>
    </location>
</feature>
<accession>A0A8J3JJE9</accession>
<dbReference type="PANTHER" id="PTHR46268:SF27">
    <property type="entry name" value="UNIVERSAL STRESS PROTEIN RV2623"/>
    <property type="match status" value="1"/>
</dbReference>
<evidence type="ECO:0000256" key="3">
    <source>
        <dbReference type="ARBA" id="ARBA00022840"/>
    </source>
</evidence>
<proteinExistence type="inferred from homology"/>
<evidence type="ECO:0000256" key="4">
    <source>
        <dbReference type="SAM" id="MobiDB-lite"/>
    </source>
</evidence>
<dbReference type="Gene3D" id="3.40.50.620">
    <property type="entry name" value="HUPs"/>
    <property type="match status" value="2"/>
</dbReference>
<sequence length="311" mass="32555">MNSLDAGAGPAMNTEEGGARPVVVGADGSESSLAAVRIATREAAWRQLPLRIVHAFIWPLMHVKMGPSEAGPQEGGLRHDAERTLAAAAAVAREADPSVSVLTDLVTGAPSPVLLRAARDAELLVIGDRGLGGFTGLLVGSVAVQCTAHGRTPVLVVRGERRDEGPVVVGVDGSPDSVRTIEAAFEEAAMRDTEVLAVHSWSRAGGHGHGEHHDHKHDAATVAQEEGHLLEDALAAVRKDYPDVKVREHLLRGRPAKVLVELSKQAQLVVVGAHGRGGFTGLLLGSVSHQVLHHADSPVLVIPRTEGRAPS</sequence>
<keyword evidence="7" id="KW-1185">Reference proteome</keyword>
<keyword evidence="3" id="KW-0067">ATP-binding</keyword>
<dbReference type="InterPro" id="IPR006015">
    <property type="entry name" value="Universal_stress_UspA"/>
</dbReference>
<dbReference type="AlphaFoldDB" id="A0A8J3JJE9"/>
<dbReference type="InterPro" id="IPR006016">
    <property type="entry name" value="UspA"/>
</dbReference>
<dbReference type="RefSeq" id="WP_239125543.1">
    <property type="nucleotide sequence ID" value="NZ_BONF01000009.1"/>
</dbReference>
<dbReference type="PRINTS" id="PR01438">
    <property type="entry name" value="UNVRSLSTRESS"/>
</dbReference>